<keyword evidence="2" id="KW-1185">Reference proteome</keyword>
<proteinExistence type="predicted"/>
<comment type="caution">
    <text evidence="1">The sequence shown here is derived from an EMBL/GenBank/DDBJ whole genome shotgun (WGS) entry which is preliminary data.</text>
</comment>
<accession>A0ACC2S573</accession>
<gene>
    <name evidence="1" type="ORF">DSO57_1022413</name>
</gene>
<reference evidence="1" key="1">
    <citation type="submission" date="2022-04" db="EMBL/GenBank/DDBJ databases">
        <title>Genome of the entomopathogenic fungus Entomophthora muscae.</title>
        <authorList>
            <person name="Elya C."/>
            <person name="Lovett B.R."/>
            <person name="Lee E."/>
            <person name="Macias A.M."/>
            <person name="Hajek A.E."/>
            <person name="De Bivort B.L."/>
            <person name="Kasson M.T."/>
            <person name="De Fine Licht H.H."/>
            <person name="Stajich J.E."/>
        </authorList>
    </citation>
    <scope>NUCLEOTIDE SEQUENCE</scope>
    <source>
        <strain evidence="1">Berkeley</strain>
    </source>
</reference>
<name>A0ACC2S573_9FUNG</name>
<evidence type="ECO:0000313" key="1">
    <source>
        <dbReference type="EMBL" id="KAJ9057465.1"/>
    </source>
</evidence>
<protein>
    <submittedName>
        <fullName evidence="1">Uncharacterized protein</fullName>
    </submittedName>
</protein>
<sequence>MFTFASVLAIFAAVVARPAEDAAASSIYSQYEYPIGRSYEPDYYGYPTTYESGYSMRRREAEAYRTTGPAYSDGRRSYGYRQSSREAYAYARARSYAGRGHSQGYAYESPSEQMGIDDDQIPEEIDTNHGIYRRSLSDPAQHVISDPSYYAATQFNTYPDTIAIPTDYSPQKPSTQ</sequence>
<organism evidence="1 2">
    <name type="scientific">Entomophthora muscae</name>
    <dbReference type="NCBI Taxonomy" id="34485"/>
    <lineage>
        <taxon>Eukaryota</taxon>
        <taxon>Fungi</taxon>
        <taxon>Fungi incertae sedis</taxon>
        <taxon>Zoopagomycota</taxon>
        <taxon>Entomophthoromycotina</taxon>
        <taxon>Entomophthoromycetes</taxon>
        <taxon>Entomophthorales</taxon>
        <taxon>Entomophthoraceae</taxon>
        <taxon>Entomophthora</taxon>
    </lineage>
</organism>
<evidence type="ECO:0000313" key="2">
    <source>
        <dbReference type="Proteomes" id="UP001165960"/>
    </source>
</evidence>
<dbReference type="EMBL" id="QTSX02005792">
    <property type="protein sequence ID" value="KAJ9057465.1"/>
    <property type="molecule type" value="Genomic_DNA"/>
</dbReference>
<dbReference type="Proteomes" id="UP001165960">
    <property type="component" value="Unassembled WGS sequence"/>
</dbReference>